<name>A0ACC3YD08_COLTU</name>
<gene>
    <name evidence="1" type="ORF">CTRU02_215377</name>
</gene>
<dbReference type="Proteomes" id="UP000805649">
    <property type="component" value="Unassembled WGS sequence"/>
</dbReference>
<keyword evidence="2" id="KW-1185">Reference proteome</keyword>
<dbReference type="EMBL" id="VUJX02000015">
    <property type="protein sequence ID" value="KAL0929734.1"/>
    <property type="molecule type" value="Genomic_DNA"/>
</dbReference>
<organism evidence="1 2">
    <name type="scientific">Colletotrichum truncatum</name>
    <name type="common">Anthracnose fungus</name>
    <name type="synonym">Colletotrichum capsici</name>
    <dbReference type="NCBI Taxonomy" id="5467"/>
    <lineage>
        <taxon>Eukaryota</taxon>
        <taxon>Fungi</taxon>
        <taxon>Dikarya</taxon>
        <taxon>Ascomycota</taxon>
        <taxon>Pezizomycotina</taxon>
        <taxon>Sordariomycetes</taxon>
        <taxon>Hypocreomycetidae</taxon>
        <taxon>Glomerellales</taxon>
        <taxon>Glomerellaceae</taxon>
        <taxon>Colletotrichum</taxon>
        <taxon>Colletotrichum truncatum species complex</taxon>
    </lineage>
</organism>
<evidence type="ECO:0000313" key="2">
    <source>
        <dbReference type="Proteomes" id="UP000805649"/>
    </source>
</evidence>
<proteinExistence type="predicted"/>
<evidence type="ECO:0000313" key="1">
    <source>
        <dbReference type="EMBL" id="KAL0929734.1"/>
    </source>
</evidence>
<comment type="caution">
    <text evidence="1">The sequence shown here is derived from an EMBL/GenBank/DDBJ whole genome shotgun (WGS) entry which is preliminary data.</text>
</comment>
<protein>
    <submittedName>
        <fullName evidence="1">Short-chain dehydrogenase reductase family</fullName>
    </submittedName>
</protein>
<accession>A0ACC3YD08</accession>
<sequence length="333" mass="35969">MPSAYDATATGSGLVSDLASNIKGKVVLTTGVSPGGLGAGFVEAIAKASPSLLILAARSTAKAEQTAQTIKASNPAVDTKVLELDLGSLSAVRKAAETVLSWDDVPFIDVLVNNAGIMAVDYKLTPDGYESQFATNHLAHFLFTNLIIDKLLAASAPRVVNVSSDGHRLGHVRWDDYNFSNSETYNKWVAYGQSKTANMLFSLSLAEKLGKRGLLSFSLHPGVIGTNLSNHVEWGNDFAGLSESNLPTIDRLLGNKEGWADFKWKTLDQGIATHVYAAFEPSLKVVDKNGVYLENSHIADPWVETVKPWGTSPVEAERLWKLSEKLVGQEFKH</sequence>
<reference evidence="1 2" key="1">
    <citation type="journal article" date="2020" name="Phytopathology">
        <title>Genome Sequence Resources of Colletotrichum truncatum, C. plurivorum, C. musicola, and C. sojae: Four Species Pathogenic to Soybean (Glycine max).</title>
        <authorList>
            <person name="Rogerio F."/>
            <person name="Boufleur T.R."/>
            <person name="Ciampi-Guillardi M."/>
            <person name="Sukno S.A."/>
            <person name="Thon M.R."/>
            <person name="Massola Junior N.S."/>
            <person name="Baroncelli R."/>
        </authorList>
    </citation>
    <scope>NUCLEOTIDE SEQUENCE [LARGE SCALE GENOMIC DNA]</scope>
    <source>
        <strain evidence="1 2">CMES1059</strain>
    </source>
</reference>